<keyword evidence="5" id="KW-1185">Reference proteome</keyword>
<dbReference type="Pfam" id="PF02410">
    <property type="entry name" value="RsfS"/>
    <property type="match status" value="1"/>
</dbReference>
<feature type="region of interest" description="Disordered" evidence="3">
    <location>
        <begin position="115"/>
        <end position="303"/>
    </location>
</feature>
<evidence type="ECO:0000256" key="2">
    <source>
        <dbReference type="HAMAP-Rule" id="MF_01477"/>
    </source>
</evidence>
<evidence type="ECO:0000313" key="5">
    <source>
        <dbReference type="Proteomes" id="UP001629246"/>
    </source>
</evidence>
<comment type="function">
    <text evidence="2">Functions as a ribosomal silencing factor. Interacts with ribosomal protein uL14 (rplN), blocking formation of intersubunit bridge B8. Prevents association of the 30S and 50S ribosomal subunits and the formation of functional ribosomes, thus repressing translation.</text>
</comment>
<dbReference type="PANTHER" id="PTHR21043">
    <property type="entry name" value="IOJAP SUPERFAMILY ORTHOLOG"/>
    <property type="match status" value="1"/>
</dbReference>
<dbReference type="RefSeq" id="WP_408154054.1">
    <property type="nucleotide sequence ID" value="NZ_JAQQFM010000001.1"/>
</dbReference>
<gene>
    <name evidence="2 4" type="primary">rsfS</name>
    <name evidence="4" type="ORF">PQR62_01500</name>
</gene>
<dbReference type="EMBL" id="JAQQFM010000001">
    <property type="protein sequence ID" value="MFL9922922.1"/>
    <property type="molecule type" value="Genomic_DNA"/>
</dbReference>
<evidence type="ECO:0000313" key="4">
    <source>
        <dbReference type="EMBL" id="MFL9922922.1"/>
    </source>
</evidence>
<dbReference type="InterPro" id="IPR043519">
    <property type="entry name" value="NT_sf"/>
</dbReference>
<comment type="similarity">
    <text evidence="1 2">Belongs to the Iojap/RsfS family.</text>
</comment>
<feature type="compositionally biased region" description="Low complexity" evidence="3">
    <location>
        <begin position="165"/>
        <end position="272"/>
    </location>
</feature>
<organism evidence="4 5">
    <name type="scientific">Herbaspirillum lusitanum</name>
    <dbReference type="NCBI Taxonomy" id="213312"/>
    <lineage>
        <taxon>Bacteria</taxon>
        <taxon>Pseudomonadati</taxon>
        <taxon>Pseudomonadota</taxon>
        <taxon>Betaproteobacteria</taxon>
        <taxon>Burkholderiales</taxon>
        <taxon>Oxalobacteraceae</taxon>
        <taxon>Herbaspirillum</taxon>
    </lineage>
</organism>
<dbReference type="PANTHER" id="PTHR21043:SF0">
    <property type="entry name" value="MITOCHONDRIAL ASSEMBLY OF RIBOSOMAL LARGE SUBUNIT PROTEIN 1"/>
    <property type="match status" value="1"/>
</dbReference>
<feature type="compositionally biased region" description="Basic residues" evidence="3">
    <location>
        <begin position="292"/>
        <end position="303"/>
    </location>
</feature>
<protein>
    <recommendedName>
        <fullName evidence="2">Ribosomal silencing factor RsfS</fullName>
    </recommendedName>
</protein>
<comment type="subcellular location">
    <subcellularLocation>
        <location evidence="2">Cytoplasm</location>
    </subcellularLocation>
</comment>
<evidence type="ECO:0000256" key="1">
    <source>
        <dbReference type="ARBA" id="ARBA00010574"/>
    </source>
</evidence>
<dbReference type="HAMAP" id="MF_01477">
    <property type="entry name" value="Iojap_RsfS"/>
    <property type="match status" value="1"/>
</dbReference>
<comment type="subunit">
    <text evidence="2">Interacts with ribosomal protein uL14 (rplN).</text>
</comment>
<proteinExistence type="inferred from homology"/>
<feature type="compositionally biased region" description="Low complexity" evidence="3">
    <location>
        <begin position="280"/>
        <end position="291"/>
    </location>
</feature>
<keyword evidence="2" id="KW-0678">Repressor</keyword>
<dbReference type="InterPro" id="IPR004394">
    <property type="entry name" value="Iojap/RsfS/C7orf30"/>
</dbReference>
<sequence>MDIKKLQTLVVDALEDVKAQDIRIYDTTHLTSLFDRVAIASGTSNRQTKALASSVRDKVKSNGGHVISMEGEDTGEWVLVDLGDMIVHIMQPAIRAYYRLEEIWGDKEVKMGAAKRVGTSAAAKRSGESEGPVRIRRTKEQAMAVEASQALEDDEPKKPARKPRATTGTTTTRTTRTSTTRTTAGAGTTRTTAAGKAAGATGTTTRTPAARTAATGTRSAGTRTAGTATATRGTASKTAAAKPTAATKRIAGTTTSSTAAKKPSKAPAATKAVGKTVRVAPAKSSAAPAKKPAAKRAAPRSKA</sequence>
<keyword evidence="2" id="KW-0963">Cytoplasm</keyword>
<dbReference type="Gene3D" id="3.30.460.10">
    <property type="entry name" value="Beta Polymerase, domain 2"/>
    <property type="match status" value="1"/>
</dbReference>
<keyword evidence="2" id="KW-0810">Translation regulation</keyword>
<accession>A0ABW9A5J1</accession>
<dbReference type="SUPFAM" id="SSF81301">
    <property type="entry name" value="Nucleotidyltransferase"/>
    <property type="match status" value="1"/>
</dbReference>
<evidence type="ECO:0000256" key="3">
    <source>
        <dbReference type="SAM" id="MobiDB-lite"/>
    </source>
</evidence>
<reference evidence="4 5" key="1">
    <citation type="journal article" date="2024" name="Chem. Sci.">
        <title>Discovery of megapolipeptins by genome mining of a Burkholderiales bacteria collection.</title>
        <authorList>
            <person name="Paulo B.S."/>
            <person name="Recchia M.J.J."/>
            <person name="Lee S."/>
            <person name="Fergusson C.H."/>
            <person name="Romanowski S.B."/>
            <person name="Hernandez A."/>
            <person name="Krull N."/>
            <person name="Liu D.Y."/>
            <person name="Cavanagh H."/>
            <person name="Bos A."/>
            <person name="Gray C.A."/>
            <person name="Murphy B.T."/>
            <person name="Linington R.G."/>
            <person name="Eustaquio A.S."/>
        </authorList>
    </citation>
    <scope>NUCLEOTIDE SEQUENCE [LARGE SCALE GENOMIC DNA]</scope>
    <source>
        <strain evidence="4 5">RL21-008-BIB-A</strain>
    </source>
</reference>
<dbReference type="Proteomes" id="UP001629246">
    <property type="component" value="Unassembled WGS sequence"/>
</dbReference>
<dbReference type="NCBIfam" id="TIGR00090">
    <property type="entry name" value="rsfS_iojap_ybeB"/>
    <property type="match status" value="1"/>
</dbReference>
<comment type="caution">
    <text evidence="4">The sequence shown here is derived from an EMBL/GenBank/DDBJ whole genome shotgun (WGS) entry which is preliminary data.</text>
</comment>
<name>A0ABW9A5J1_9BURK</name>